<dbReference type="NCBIfam" id="NF008453">
    <property type="entry name" value="PRK11308.1"/>
    <property type="match status" value="2"/>
</dbReference>
<evidence type="ECO:0000256" key="1">
    <source>
        <dbReference type="ARBA" id="ARBA00005417"/>
    </source>
</evidence>
<evidence type="ECO:0000256" key="3">
    <source>
        <dbReference type="ARBA" id="ARBA00022741"/>
    </source>
</evidence>
<dbReference type="InterPro" id="IPR013563">
    <property type="entry name" value="Oligopep_ABC_C"/>
</dbReference>
<dbReference type="InterPro" id="IPR027417">
    <property type="entry name" value="P-loop_NTPase"/>
</dbReference>
<dbReference type="GO" id="GO:0015833">
    <property type="term" value="P:peptide transport"/>
    <property type="evidence" value="ECO:0007669"/>
    <property type="project" value="InterPro"/>
</dbReference>
<accession>A0A316HY77</accession>
<protein>
    <submittedName>
        <fullName evidence="6">Peptide/nickel transport system ATP-binding protein</fullName>
    </submittedName>
</protein>
<dbReference type="SUPFAM" id="SSF52540">
    <property type="entry name" value="P-loop containing nucleoside triphosphate hydrolases"/>
    <property type="match status" value="2"/>
</dbReference>
<dbReference type="FunFam" id="3.40.50.300:FF:000016">
    <property type="entry name" value="Oligopeptide ABC transporter ATP-binding component"/>
    <property type="match status" value="1"/>
</dbReference>
<dbReference type="InterPro" id="IPR050319">
    <property type="entry name" value="ABC_transp_ATP-bind"/>
</dbReference>
<keyword evidence="2" id="KW-0813">Transport</keyword>
<dbReference type="CDD" id="cd03257">
    <property type="entry name" value="ABC_NikE_OppD_transporters"/>
    <property type="match status" value="2"/>
</dbReference>
<dbReference type="PROSITE" id="PS50893">
    <property type="entry name" value="ABC_TRANSPORTER_2"/>
    <property type="match status" value="2"/>
</dbReference>
<name>A0A316HY77_9PSEU</name>
<dbReference type="PANTHER" id="PTHR43776:SF7">
    <property type="entry name" value="D,D-DIPEPTIDE TRANSPORT ATP-BINDING PROTEIN DDPF-RELATED"/>
    <property type="match status" value="1"/>
</dbReference>
<sequence length="709" mass="76424">MTSSEILFDSPADPVVEGPVLQVEDLHVSFPSEAGRVQAVRGLSYQVSPGEVLGIVGESGSGKSVSSLAVMGLLPSSARITGSIKFQGRELIGRTDTELSKIRGRRISMVFQDPLSALTPVYTVGDQIAEAILVHRGGAVSKQAANKRAVELLDLVGIPNAAERAKAFPHEFSGGMRQRAVIAMAIANDPDLIIADEPTTALDVTVQAQVLQLLETAQEVTGAGIVIITHDLGVVAGFADRLMVMYAGRAVETGKVDEIYQQPRMPYTLGLLGSIPRLDVGEKQPLVPITGQPPSLTDLPPGCPFAPRCPMVVDACHTAEPPLIEVDGSAEHHAACIRTGEIAATDAEGAEAAAEIFGAEVVEEAEIAKVPREQRDTVLELDHLVKEYPINKGVVFKRRVGTVHAVAGISFDIREGETLGLVGESGCGKTTTLMEILGLQKPMAGEISVLGTNVSSLDSKRRKAIRRDMSVVFQDPMASLDPRLTINDVIAEPMQVHGYGKDEINRRVPELMRLVGLRPEQLSRYPGEFSGGQRQRIGIARALALEPKLVVLDEPVSALDVSIQAGVINLLEELKAKLGLAYLFVAHDLSVVRHIADRVAVMYLGKIIEIGEVDSVFDAPRHPYTQALLSAIPIPDPVKERQRERILLTGDLPSPANPPSGCRFRTRCFLHASLPPEKQRTCIELEPPREVQAPDHEAACHFAQIRQVL</sequence>
<dbReference type="NCBIfam" id="TIGR01727">
    <property type="entry name" value="oligo_HPY"/>
    <property type="match status" value="2"/>
</dbReference>
<feature type="domain" description="ABC transporter" evidence="5">
    <location>
        <begin position="21"/>
        <end position="272"/>
    </location>
</feature>
<dbReference type="Gene3D" id="3.40.50.300">
    <property type="entry name" value="P-loop containing nucleotide triphosphate hydrolases"/>
    <property type="match status" value="2"/>
</dbReference>
<comment type="similarity">
    <text evidence="1">Belongs to the ABC transporter superfamily.</text>
</comment>
<dbReference type="InterPro" id="IPR017871">
    <property type="entry name" value="ABC_transporter-like_CS"/>
</dbReference>
<dbReference type="RefSeq" id="WP_109638577.1">
    <property type="nucleotide sequence ID" value="NZ_QGHB01000007.1"/>
</dbReference>
<evidence type="ECO:0000256" key="2">
    <source>
        <dbReference type="ARBA" id="ARBA00022448"/>
    </source>
</evidence>
<evidence type="ECO:0000256" key="4">
    <source>
        <dbReference type="ARBA" id="ARBA00022840"/>
    </source>
</evidence>
<organism evidence="6 7">
    <name type="scientific">Lentzea atacamensis</name>
    <dbReference type="NCBI Taxonomy" id="531938"/>
    <lineage>
        <taxon>Bacteria</taxon>
        <taxon>Bacillati</taxon>
        <taxon>Actinomycetota</taxon>
        <taxon>Actinomycetes</taxon>
        <taxon>Pseudonocardiales</taxon>
        <taxon>Pseudonocardiaceae</taxon>
        <taxon>Lentzea</taxon>
    </lineage>
</organism>
<dbReference type="PANTHER" id="PTHR43776">
    <property type="entry name" value="TRANSPORT ATP-BINDING PROTEIN"/>
    <property type="match status" value="1"/>
</dbReference>
<evidence type="ECO:0000259" key="5">
    <source>
        <dbReference type="PROSITE" id="PS50893"/>
    </source>
</evidence>
<dbReference type="EMBL" id="QGHB01000007">
    <property type="protein sequence ID" value="PWK85109.1"/>
    <property type="molecule type" value="Genomic_DNA"/>
</dbReference>
<keyword evidence="3" id="KW-0547">Nucleotide-binding</keyword>
<dbReference type="AlphaFoldDB" id="A0A316HY77"/>
<dbReference type="PROSITE" id="PS00211">
    <property type="entry name" value="ABC_TRANSPORTER_1"/>
    <property type="match status" value="2"/>
</dbReference>
<dbReference type="Pfam" id="PF00005">
    <property type="entry name" value="ABC_tran"/>
    <property type="match status" value="2"/>
</dbReference>
<dbReference type="Pfam" id="PF08352">
    <property type="entry name" value="oligo_HPY"/>
    <property type="match status" value="2"/>
</dbReference>
<gene>
    <name evidence="6" type="ORF">C8D88_107316</name>
</gene>
<dbReference type="GO" id="GO:0055085">
    <property type="term" value="P:transmembrane transport"/>
    <property type="evidence" value="ECO:0007669"/>
    <property type="project" value="UniProtKB-ARBA"/>
</dbReference>
<dbReference type="InterPro" id="IPR003593">
    <property type="entry name" value="AAA+_ATPase"/>
</dbReference>
<dbReference type="GO" id="GO:0016887">
    <property type="term" value="F:ATP hydrolysis activity"/>
    <property type="evidence" value="ECO:0007669"/>
    <property type="project" value="InterPro"/>
</dbReference>
<keyword evidence="4 6" id="KW-0067">ATP-binding</keyword>
<feature type="domain" description="ABC transporter" evidence="5">
    <location>
        <begin position="379"/>
        <end position="629"/>
    </location>
</feature>
<reference evidence="6 7" key="1">
    <citation type="submission" date="2018-05" db="EMBL/GenBank/DDBJ databases">
        <title>Genomic Encyclopedia of Type Strains, Phase IV (KMG-IV): sequencing the most valuable type-strain genomes for metagenomic binning, comparative biology and taxonomic classification.</title>
        <authorList>
            <person name="Goeker M."/>
        </authorList>
    </citation>
    <scope>NUCLEOTIDE SEQUENCE [LARGE SCALE GENOMIC DNA]</scope>
    <source>
        <strain evidence="6 7">DSM 45480</strain>
    </source>
</reference>
<evidence type="ECO:0000313" key="7">
    <source>
        <dbReference type="Proteomes" id="UP000246005"/>
    </source>
</evidence>
<dbReference type="Proteomes" id="UP000246005">
    <property type="component" value="Unassembled WGS sequence"/>
</dbReference>
<evidence type="ECO:0000313" key="6">
    <source>
        <dbReference type="EMBL" id="PWK85109.1"/>
    </source>
</evidence>
<dbReference type="NCBIfam" id="NF007739">
    <property type="entry name" value="PRK10419.1"/>
    <property type="match status" value="2"/>
</dbReference>
<dbReference type="InterPro" id="IPR003439">
    <property type="entry name" value="ABC_transporter-like_ATP-bd"/>
</dbReference>
<dbReference type="FunFam" id="3.40.50.300:FF:001659">
    <property type="entry name" value="Peptide ABC transporter ATP-binding protein"/>
    <property type="match status" value="1"/>
</dbReference>
<dbReference type="SMART" id="SM00382">
    <property type="entry name" value="AAA"/>
    <property type="match status" value="2"/>
</dbReference>
<proteinExistence type="inferred from homology"/>
<comment type="caution">
    <text evidence="6">The sequence shown here is derived from an EMBL/GenBank/DDBJ whole genome shotgun (WGS) entry which is preliminary data.</text>
</comment>
<dbReference type="GO" id="GO:0005524">
    <property type="term" value="F:ATP binding"/>
    <property type="evidence" value="ECO:0007669"/>
    <property type="project" value="UniProtKB-KW"/>
</dbReference>